<reference evidence="1 2" key="1">
    <citation type="journal article" date="2021" name="Plant Biotechnol. J.">
        <title>Multi-omics assisted identification of the key and species-specific regulatory components of drought-tolerant mechanisms in Gossypium stocksii.</title>
        <authorList>
            <person name="Yu D."/>
            <person name="Ke L."/>
            <person name="Zhang D."/>
            <person name="Wu Y."/>
            <person name="Sun Y."/>
            <person name="Mei J."/>
            <person name="Sun J."/>
            <person name="Sun Y."/>
        </authorList>
    </citation>
    <scope>NUCLEOTIDE SEQUENCE [LARGE SCALE GENOMIC DNA]</scope>
    <source>
        <strain evidence="2">cv. E1</strain>
        <tissue evidence="1">Leaf</tissue>
    </source>
</reference>
<evidence type="ECO:0000313" key="2">
    <source>
        <dbReference type="Proteomes" id="UP000828251"/>
    </source>
</evidence>
<gene>
    <name evidence="1" type="ORF">J1N35_037181</name>
</gene>
<evidence type="ECO:0000313" key="1">
    <source>
        <dbReference type="EMBL" id="KAH1046397.1"/>
    </source>
</evidence>
<protein>
    <submittedName>
        <fullName evidence="1">Uncharacterized protein</fullName>
    </submittedName>
</protein>
<keyword evidence="2" id="KW-1185">Reference proteome</keyword>
<dbReference type="OrthoDB" id="1414101at2759"/>
<dbReference type="EMBL" id="JAIQCV010000011">
    <property type="protein sequence ID" value="KAH1046397.1"/>
    <property type="molecule type" value="Genomic_DNA"/>
</dbReference>
<comment type="caution">
    <text evidence="1">The sequence shown here is derived from an EMBL/GenBank/DDBJ whole genome shotgun (WGS) entry which is preliminary data.</text>
</comment>
<dbReference type="AlphaFoldDB" id="A0A9D3ZLI9"/>
<proteinExistence type="predicted"/>
<sequence>MAVCAKVSLNVEQFVNDVYTLKRMLCVWENEFPILPDLSSWEVPLTTFEIVPNKGLCRNPKGHPQSSRIYNEMDIMEKSNGKHCELCRLAGHSRSK</sequence>
<name>A0A9D3ZLI9_9ROSI</name>
<dbReference type="Proteomes" id="UP000828251">
    <property type="component" value="Unassembled WGS sequence"/>
</dbReference>
<organism evidence="1 2">
    <name type="scientific">Gossypium stocksii</name>
    <dbReference type="NCBI Taxonomy" id="47602"/>
    <lineage>
        <taxon>Eukaryota</taxon>
        <taxon>Viridiplantae</taxon>
        <taxon>Streptophyta</taxon>
        <taxon>Embryophyta</taxon>
        <taxon>Tracheophyta</taxon>
        <taxon>Spermatophyta</taxon>
        <taxon>Magnoliopsida</taxon>
        <taxon>eudicotyledons</taxon>
        <taxon>Gunneridae</taxon>
        <taxon>Pentapetalae</taxon>
        <taxon>rosids</taxon>
        <taxon>malvids</taxon>
        <taxon>Malvales</taxon>
        <taxon>Malvaceae</taxon>
        <taxon>Malvoideae</taxon>
        <taxon>Gossypium</taxon>
    </lineage>
</organism>
<accession>A0A9D3ZLI9</accession>